<protein>
    <recommendedName>
        <fullName evidence="2">Large polyvalent protein associated domain-containing protein</fullName>
    </recommendedName>
</protein>
<name>A0A0F9I2X5_9ZZZZ</name>
<feature type="non-terminal residue" evidence="1">
    <location>
        <position position="1"/>
    </location>
</feature>
<dbReference type="AlphaFoldDB" id="A0A0F9I2X5"/>
<gene>
    <name evidence="1" type="ORF">LCGC14_1630770</name>
</gene>
<evidence type="ECO:0000313" key="1">
    <source>
        <dbReference type="EMBL" id="KKM21902.1"/>
    </source>
</evidence>
<organism evidence="1">
    <name type="scientific">marine sediment metagenome</name>
    <dbReference type="NCBI Taxonomy" id="412755"/>
    <lineage>
        <taxon>unclassified sequences</taxon>
        <taxon>metagenomes</taxon>
        <taxon>ecological metagenomes</taxon>
    </lineage>
</organism>
<reference evidence="1" key="1">
    <citation type="journal article" date="2015" name="Nature">
        <title>Complex archaea that bridge the gap between prokaryotes and eukaryotes.</title>
        <authorList>
            <person name="Spang A."/>
            <person name="Saw J.H."/>
            <person name="Jorgensen S.L."/>
            <person name="Zaremba-Niedzwiedzka K."/>
            <person name="Martijn J."/>
            <person name="Lind A.E."/>
            <person name="van Eijk R."/>
            <person name="Schleper C."/>
            <person name="Guy L."/>
            <person name="Ettema T.J."/>
        </authorList>
    </citation>
    <scope>NUCLEOTIDE SEQUENCE</scope>
</reference>
<accession>A0A0F9I2X5</accession>
<comment type="caution">
    <text evidence="1">The sequence shown here is derived from an EMBL/GenBank/DDBJ whole genome shotgun (WGS) entry which is preliminary data.</text>
</comment>
<evidence type="ECO:0008006" key="2">
    <source>
        <dbReference type="Google" id="ProtNLM"/>
    </source>
</evidence>
<dbReference type="EMBL" id="LAZR01013452">
    <property type="protein sequence ID" value="KKM21902.1"/>
    <property type="molecule type" value="Genomic_DNA"/>
</dbReference>
<proteinExistence type="predicted"/>
<sequence length="1030" mass="113942">ARGGAHPDIRTKGIRAAWEDFYKREGMAGKDATKAANLSTQKGAIPPAHISTEAVKAAEAGQRAQLAPPPIELAQPAVQRAERELPKPPVAETLRLEANRLQARLQEATGAERVLAEQRIAENRQMLAEIEGAFRPEAPKLPEPTERIGRELKAGERGSLRVMGELPPEIEVMPRAADLAPILEFLVSPSKAFGKVHPAAGEIARRTIETTENIARDTAKAIGEYETVWRPLKAGEAQRVIRLLDNPDVTPGSVPPNTPTRVREAYVRTRALLDAQRERINQAREAAGIPPITGVTEGYWPHVFQGSWGVTKLVGEKWTPIETGWLVDSQVSGIAKAREYLSQNPGTSLRVELKKLHFQPEEATILPRGSYFRLMNRLSKMTAAEIDPSGEIRVGPMGRGPAFEKLWGVARPGARKPGKAFFGHVQPRRTDLAGWLEDPKALEILIRGAERYIGMTPLRAGAAKLREQVQREAPEATRLHSQLDSYIDAAILGRPDKFTQSFNAAWEHVGERMGLTAKPAALQRISRTVNQVQSMTKLGFSPVSAFVNLSQTALNTYPVLGAKWTARGIRDYATGKNKWLIDELGIRQQISKAEEANFRDYMAAQWPRTAREVPHFAWRGTVDMSLMLFRKAEEANRSVASLGAYAHAKARGLSDVAAVTEARDVLTRTQFVYGPADAPAILRAAWMRVPGQFKTFMLKEMEFILNLKGREVPRFMAALILATGVVGVPGAMLLDEMVEITSGWTGEPYSPLEDLRIKARQLKGVKGVAARTLTMGLPSALGVDLVRNIGFQEYFSPGMLSLRSLLGPTGNDITNLVSVATANPGRDRQEAFRTLKAGLSPSARRLSTILTQKGKLINPRTKQVILADIKPWEAVALAMGFTPNRVAQARDVEWAITKEVLEDRSLKGGYVDQVAEGMILENEAYEAGNLEEAKRHAAEWEALANKAAEVGFPDIRRAARLRAIKLARPSLRERLRRAPRRMRRRLEEELLPPNEVMLKAKEGEITPAEANRRIPRRQRAIKLLRPPPQE</sequence>